<gene>
    <name evidence="5" type="ORF">NCAV_1167</name>
</gene>
<dbReference type="Pfam" id="PF01230">
    <property type="entry name" value="HIT"/>
    <property type="match status" value="1"/>
</dbReference>
<evidence type="ECO:0000313" key="5">
    <source>
        <dbReference type="EMBL" id="SPC34334.1"/>
    </source>
</evidence>
<evidence type="ECO:0000259" key="4">
    <source>
        <dbReference type="PROSITE" id="PS51084"/>
    </source>
</evidence>
<dbReference type="PROSITE" id="PS00892">
    <property type="entry name" value="HIT_1"/>
    <property type="match status" value="1"/>
</dbReference>
<evidence type="ECO:0000256" key="1">
    <source>
        <dbReference type="PIRSR" id="PIRSR601310-1"/>
    </source>
</evidence>
<dbReference type="PANTHER" id="PTHR46648:SF1">
    <property type="entry name" value="ADENOSINE 5'-MONOPHOSPHORAMIDASE HNT1"/>
    <property type="match status" value="1"/>
</dbReference>
<keyword evidence="6" id="KW-1185">Reference proteome</keyword>
<feature type="domain" description="HIT" evidence="4">
    <location>
        <begin position="16"/>
        <end position="123"/>
    </location>
</feature>
<proteinExistence type="predicted"/>
<dbReference type="AlphaFoldDB" id="A0A2K5ARV7"/>
<evidence type="ECO:0000256" key="2">
    <source>
        <dbReference type="PIRSR" id="PIRSR601310-3"/>
    </source>
</evidence>
<evidence type="ECO:0000313" key="6">
    <source>
        <dbReference type="Proteomes" id="UP000236248"/>
    </source>
</evidence>
<accession>A0A2K5ARV7</accession>
<dbReference type="Gene3D" id="3.30.428.10">
    <property type="entry name" value="HIT-like"/>
    <property type="match status" value="1"/>
</dbReference>
<name>A0A2K5ARV7_9ARCH</name>
<dbReference type="GeneID" id="41595174"/>
<dbReference type="InterPro" id="IPR036265">
    <property type="entry name" value="HIT-like_sf"/>
</dbReference>
<dbReference type="InterPro" id="IPR011146">
    <property type="entry name" value="HIT-like"/>
</dbReference>
<dbReference type="EMBL" id="LT981265">
    <property type="protein sequence ID" value="SPC34334.1"/>
    <property type="molecule type" value="Genomic_DNA"/>
</dbReference>
<protein>
    <submittedName>
        <fullName evidence="5">Histidine triad protein</fullName>
    </submittedName>
</protein>
<dbReference type="GO" id="GO:0003824">
    <property type="term" value="F:catalytic activity"/>
    <property type="evidence" value="ECO:0007669"/>
    <property type="project" value="InterPro"/>
</dbReference>
<evidence type="ECO:0000256" key="3">
    <source>
        <dbReference type="PROSITE-ProRule" id="PRU00464"/>
    </source>
</evidence>
<dbReference type="PRINTS" id="PR00332">
    <property type="entry name" value="HISTRIAD"/>
</dbReference>
<feature type="active site" description="Tele-AMP-histidine intermediate" evidence="1">
    <location>
        <position position="110"/>
    </location>
</feature>
<dbReference type="PROSITE" id="PS51084">
    <property type="entry name" value="HIT_2"/>
    <property type="match status" value="1"/>
</dbReference>
<dbReference type="GO" id="GO:0009117">
    <property type="term" value="P:nucleotide metabolic process"/>
    <property type="evidence" value="ECO:0007669"/>
    <property type="project" value="TreeGrafter"/>
</dbReference>
<dbReference type="RefSeq" id="WP_103286995.1">
    <property type="nucleotide sequence ID" value="NZ_LT981265.1"/>
</dbReference>
<feature type="short sequence motif" description="Histidine triad motif" evidence="2 3">
    <location>
        <begin position="108"/>
        <end position="112"/>
    </location>
</feature>
<dbReference type="KEGG" id="ncv:NCAV_1167"/>
<dbReference type="Proteomes" id="UP000236248">
    <property type="component" value="Chromosome NCAV"/>
</dbReference>
<dbReference type="InterPro" id="IPR019808">
    <property type="entry name" value="Histidine_triad_CS"/>
</dbReference>
<organism evidence="5 6">
    <name type="scientific">Candidatus Nitrosocaldus cavascurensis</name>
    <dbReference type="NCBI Taxonomy" id="2058097"/>
    <lineage>
        <taxon>Archaea</taxon>
        <taxon>Nitrososphaerota</taxon>
        <taxon>Nitrososphaeria</taxon>
        <taxon>Candidatus Nitrosocaldales</taxon>
        <taxon>Candidatus Nitrosocaldaceae</taxon>
        <taxon>Candidatus Nitrosocaldus</taxon>
    </lineage>
</organism>
<reference evidence="6" key="1">
    <citation type="submission" date="2018-01" db="EMBL/GenBank/DDBJ databases">
        <authorList>
            <person name="Kerou L M."/>
        </authorList>
    </citation>
    <scope>NUCLEOTIDE SEQUENCE [LARGE SCALE GENOMIC DNA]</scope>
    <source>
        <strain evidence="6">SCU2</strain>
    </source>
</reference>
<dbReference type="InterPro" id="IPR001310">
    <property type="entry name" value="Histidine_triad_HIT"/>
</dbReference>
<dbReference type="SUPFAM" id="SSF54197">
    <property type="entry name" value="HIT-like"/>
    <property type="match status" value="1"/>
</dbReference>
<dbReference type="PANTHER" id="PTHR46648">
    <property type="entry name" value="HIT FAMILY PROTEIN 1"/>
    <property type="match status" value="1"/>
</dbReference>
<sequence>MDDASRSSVKEGDECIFCLIVEGKRDAAVVYEDDAMMVFMDKYPISNGHTLVIPKRHHTTILDMESRDVGMLFALVHRVAKAVVSALNAQGFSIAQNNGKVAHQVVPHVHVHIVPRFIDEERGRWPSRRTATMDELRSVAERIRQHLLNNTNTMDVELITD</sequence>